<dbReference type="GO" id="GO:0008408">
    <property type="term" value="F:3'-5' exonuclease activity"/>
    <property type="evidence" value="ECO:0007669"/>
    <property type="project" value="InterPro"/>
</dbReference>
<protein>
    <submittedName>
        <fullName evidence="1">DNA polymerase III subunit alpha</fullName>
        <ecNumber evidence="1">2.7.7.7</ecNumber>
    </submittedName>
</protein>
<dbReference type="GO" id="GO:0006260">
    <property type="term" value="P:DNA replication"/>
    <property type="evidence" value="ECO:0007669"/>
    <property type="project" value="InterPro"/>
</dbReference>
<keyword evidence="1" id="KW-0548">Nucleotidyltransferase</keyword>
<dbReference type="Proteomes" id="UP000351155">
    <property type="component" value="Unassembled WGS sequence"/>
</dbReference>
<dbReference type="PANTHER" id="PTHR32294">
    <property type="entry name" value="DNA POLYMERASE III SUBUNIT ALPHA"/>
    <property type="match status" value="1"/>
</dbReference>
<keyword evidence="1" id="KW-0808">Transferase</keyword>
<evidence type="ECO:0000313" key="1">
    <source>
        <dbReference type="EMBL" id="VFS14186.1"/>
    </source>
</evidence>
<dbReference type="PANTHER" id="PTHR32294:SF0">
    <property type="entry name" value="DNA POLYMERASE III SUBUNIT ALPHA"/>
    <property type="match status" value="1"/>
</dbReference>
<evidence type="ECO:0000313" key="2">
    <source>
        <dbReference type="Proteomes" id="UP000351155"/>
    </source>
</evidence>
<dbReference type="Gene3D" id="3.20.20.140">
    <property type="entry name" value="Metal-dependent hydrolases"/>
    <property type="match status" value="1"/>
</dbReference>
<sequence length="74" mass="8338">MTSANALLRGNSALVDQCVSFYEEHFPDRYYLELIRTGRADEENYLHAAVALAEERGLPVVATNDVRFLESGDF</sequence>
<dbReference type="EC" id="2.7.7.7" evidence="1"/>
<name>A0A484WTJ3_9ENTR</name>
<organism evidence="1 2">
    <name type="scientific">Enterobacter cancerogenus</name>
    <dbReference type="NCBI Taxonomy" id="69218"/>
    <lineage>
        <taxon>Bacteria</taxon>
        <taxon>Pseudomonadati</taxon>
        <taxon>Pseudomonadota</taxon>
        <taxon>Gammaproteobacteria</taxon>
        <taxon>Enterobacterales</taxon>
        <taxon>Enterobacteriaceae</taxon>
        <taxon>Enterobacter</taxon>
        <taxon>Enterobacter cloacae complex</taxon>
    </lineage>
</organism>
<gene>
    <name evidence="1" type="primary">dnaE_2</name>
    <name evidence="1" type="ORF">NCTC12126_00742</name>
</gene>
<accession>A0A484WTJ3</accession>
<dbReference type="AlphaFoldDB" id="A0A484WTJ3"/>
<reference evidence="1 2" key="1">
    <citation type="submission" date="2019-03" db="EMBL/GenBank/DDBJ databases">
        <authorList>
            <consortium name="Pathogen Informatics"/>
        </authorList>
    </citation>
    <scope>NUCLEOTIDE SEQUENCE [LARGE SCALE GENOMIC DNA]</scope>
    <source>
        <strain evidence="1 2">NCTC12126</strain>
    </source>
</reference>
<proteinExistence type="predicted"/>
<dbReference type="GO" id="GO:0003887">
    <property type="term" value="F:DNA-directed DNA polymerase activity"/>
    <property type="evidence" value="ECO:0007669"/>
    <property type="project" value="UniProtKB-EC"/>
</dbReference>
<dbReference type="EMBL" id="CAADIW010000004">
    <property type="protein sequence ID" value="VFS14186.1"/>
    <property type="molecule type" value="Genomic_DNA"/>
</dbReference>
<dbReference type="InterPro" id="IPR004805">
    <property type="entry name" value="DnaE2/DnaE/PolC"/>
</dbReference>